<feature type="region of interest" description="Disordered" evidence="5">
    <location>
        <begin position="118"/>
        <end position="137"/>
    </location>
</feature>
<keyword evidence="6" id="KW-1185">Reference proteome</keyword>
<sequence>MQSACLVAQQTPFVASPRLVSNGSSHCSPPASCKSAMWRPWLVTGDDAQVRCKRSKIACPYFRAPVAGTTTADSKLQPFQHPVRLFWPKSKSYDYLYSDGQALLRNFPVQATISFYEDSDSDDEDEDDETMTMRKKS</sequence>
<evidence type="ECO:0000256" key="4">
    <source>
        <dbReference type="ARBA" id="ARBA00023242"/>
    </source>
</evidence>
<dbReference type="GO" id="GO:0000122">
    <property type="term" value="P:negative regulation of transcription by RNA polymerase II"/>
    <property type="evidence" value="ECO:0007669"/>
    <property type="project" value="TreeGrafter"/>
</dbReference>
<dbReference type="InterPro" id="IPR028127">
    <property type="entry name" value="Ripply_fam"/>
</dbReference>
<dbReference type="Proteomes" id="UP000515152">
    <property type="component" value="Chromosome 8"/>
</dbReference>
<dbReference type="OrthoDB" id="5978888at2759"/>
<keyword evidence="4" id="KW-0539">Nucleus</keyword>
<evidence type="ECO:0000256" key="5">
    <source>
        <dbReference type="SAM" id="MobiDB-lite"/>
    </source>
</evidence>
<name>A0A6P3VYG9_CLUHA</name>
<evidence type="ECO:0000256" key="3">
    <source>
        <dbReference type="ARBA" id="ARBA00022473"/>
    </source>
</evidence>
<dbReference type="GO" id="GO:0005634">
    <property type="term" value="C:nucleus"/>
    <property type="evidence" value="ECO:0007669"/>
    <property type="project" value="UniProtKB-SubCell"/>
</dbReference>
<evidence type="ECO:0000313" key="6">
    <source>
        <dbReference type="Proteomes" id="UP000515152"/>
    </source>
</evidence>
<dbReference type="GeneID" id="105901512"/>
<proteinExistence type="inferred from homology"/>
<dbReference type="PANTHER" id="PTHR16770:SF3">
    <property type="entry name" value="PROTEIN RIPPLY2"/>
    <property type="match status" value="1"/>
</dbReference>
<dbReference type="GO" id="GO:0009880">
    <property type="term" value="P:embryonic pattern specification"/>
    <property type="evidence" value="ECO:0007669"/>
    <property type="project" value="TreeGrafter"/>
</dbReference>
<dbReference type="PANTHER" id="PTHR16770">
    <property type="entry name" value="PROTEIN RIPPLY-LIKE"/>
    <property type="match status" value="1"/>
</dbReference>
<dbReference type="Pfam" id="PF14998">
    <property type="entry name" value="Ripply"/>
    <property type="match status" value="1"/>
</dbReference>
<dbReference type="KEGG" id="char:105901512"/>
<organism evidence="6 7">
    <name type="scientific">Clupea harengus</name>
    <name type="common">Atlantic herring</name>
    <dbReference type="NCBI Taxonomy" id="7950"/>
    <lineage>
        <taxon>Eukaryota</taxon>
        <taxon>Metazoa</taxon>
        <taxon>Chordata</taxon>
        <taxon>Craniata</taxon>
        <taxon>Vertebrata</taxon>
        <taxon>Euteleostomi</taxon>
        <taxon>Actinopterygii</taxon>
        <taxon>Neopterygii</taxon>
        <taxon>Teleostei</taxon>
        <taxon>Clupei</taxon>
        <taxon>Clupeiformes</taxon>
        <taxon>Clupeoidei</taxon>
        <taxon>Clupeidae</taxon>
        <taxon>Clupea</taxon>
    </lineage>
</organism>
<reference evidence="7" key="1">
    <citation type="submission" date="2025-08" db="UniProtKB">
        <authorList>
            <consortium name="RefSeq"/>
        </authorList>
    </citation>
    <scope>IDENTIFICATION</scope>
</reference>
<dbReference type="AlphaFoldDB" id="A0A6P3VYG9"/>
<dbReference type="RefSeq" id="XP_012684440.2">
    <property type="nucleotide sequence ID" value="XM_012828986.3"/>
</dbReference>
<gene>
    <name evidence="7" type="primary">ripply1</name>
</gene>
<evidence type="ECO:0000313" key="7">
    <source>
        <dbReference type="RefSeq" id="XP_012684440.2"/>
    </source>
</evidence>
<comment type="similarity">
    <text evidence="2">Belongs to the ripply family.</text>
</comment>
<evidence type="ECO:0000256" key="2">
    <source>
        <dbReference type="ARBA" id="ARBA00006944"/>
    </source>
</evidence>
<evidence type="ECO:0000256" key="1">
    <source>
        <dbReference type="ARBA" id="ARBA00004123"/>
    </source>
</evidence>
<protein>
    <submittedName>
        <fullName evidence="7">Protein ripply1</fullName>
    </submittedName>
</protein>
<accession>A0A6P3VYG9</accession>
<comment type="subcellular location">
    <subcellularLocation>
        <location evidence="1">Nucleus</location>
    </subcellularLocation>
</comment>
<dbReference type="CTD" id="92129"/>
<keyword evidence="3" id="KW-0217">Developmental protein</keyword>
<feature type="compositionally biased region" description="Acidic residues" evidence="5">
    <location>
        <begin position="118"/>
        <end position="130"/>
    </location>
</feature>